<feature type="domain" description="AB hydrolase-1" evidence="1">
    <location>
        <begin position="28"/>
        <end position="281"/>
    </location>
</feature>
<proteinExistence type="predicted"/>
<dbReference type="OrthoDB" id="252464at2"/>
<dbReference type="RefSeq" id="WP_091529161.1">
    <property type="nucleotide sequence ID" value="NZ_FOLT01000003.1"/>
</dbReference>
<dbReference type="PANTHER" id="PTHR43798:SF5">
    <property type="entry name" value="MONOACYLGLYCEROL LIPASE ABHD6"/>
    <property type="match status" value="1"/>
</dbReference>
<dbReference type="AlphaFoldDB" id="A0A1I1GYR0"/>
<dbReference type="GO" id="GO:0046464">
    <property type="term" value="P:acylglycerol catabolic process"/>
    <property type="evidence" value="ECO:0007669"/>
    <property type="project" value="TreeGrafter"/>
</dbReference>
<dbReference type="GO" id="GO:0016020">
    <property type="term" value="C:membrane"/>
    <property type="evidence" value="ECO:0007669"/>
    <property type="project" value="TreeGrafter"/>
</dbReference>
<dbReference type="InterPro" id="IPR050266">
    <property type="entry name" value="AB_hydrolase_sf"/>
</dbReference>
<keyword evidence="3" id="KW-1185">Reference proteome</keyword>
<dbReference type="Gene3D" id="3.40.50.1820">
    <property type="entry name" value="alpha/beta hydrolase"/>
    <property type="match status" value="1"/>
</dbReference>
<dbReference type="GO" id="GO:0047372">
    <property type="term" value="F:monoacylglycerol lipase activity"/>
    <property type="evidence" value="ECO:0007669"/>
    <property type="project" value="TreeGrafter"/>
</dbReference>
<evidence type="ECO:0000259" key="1">
    <source>
        <dbReference type="Pfam" id="PF00561"/>
    </source>
</evidence>
<dbReference type="EMBL" id="FOLT01000003">
    <property type="protein sequence ID" value="SFC16655.1"/>
    <property type="molecule type" value="Genomic_DNA"/>
</dbReference>
<dbReference type="InterPro" id="IPR000073">
    <property type="entry name" value="AB_hydrolase_1"/>
</dbReference>
<evidence type="ECO:0000313" key="3">
    <source>
        <dbReference type="Proteomes" id="UP000199612"/>
    </source>
</evidence>
<dbReference type="Proteomes" id="UP000199612">
    <property type="component" value="Unassembled WGS sequence"/>
</dbReference>
<accession>A0A1I1GYR0</accession>
<gene>
    <name evidence="2" type="ORF">SAMN04488102_103280</name>
</gene>
<evidence type="ECO:0000313" key="2">
    <source>
        <dbReference type="EMBL" id="SFC16655.1"/>
    </source>
</evidence>
<dbReference type="PRINTS" id="PR00412">
    <property type="entry name" value="EPOXHYDRLASE"/>
</dbReference>
<reference evidence="3" key="1">
    <citation type="submission" date="2016-10" db="EMBL/GenBank/DDBJ databases">
        <authorList>
            <person name="Varghese N."/>
            <person name="Submissions S."/>
        </authorList>
    </citation>
    <scope>NUCLEOTIDE SEQUENCE [LARGE SCALE GENOMIC DNA]</scope>
    <source>
        <strain evidence="3">DSM 23664</strain>
    </source>
</reference>
<organism evidence="2 3">
    <name type="scientific">Alkalibacterium subtropicum</name>
    <dbReference type="NCBI Taxonomy" id="753702"/>
    <lineage>
        <taxon>Bacteria</taxon>
        <taxon>Bacillati</taxon>
        <taxon>Bacillota</taxon>
        <taxon>Bacilli</taxon>
        <taxon>Lactobacillales</taxon>
        <taxon>Carnobacteriaceae</taxon>
        <taxon>Alkalibacterium</taxon>
    </lineage>
</organism>
<protein>
    <submittedName>
        <fullName evidence="2">Pimeloyl-ACP methyl ester carboxylesterase</fullName>
    </submittedName>
</protein>
<dbReference type="Pfam" id="PF00561">
    <property type="entry name" value="Abhydrolase_1"/>
    <property type="match status" value="1"/>
</dbReference>
<dbReference type="STRING" id="753702.SAMN04488102_103280"/>
<dbReference type="PRINTS" id="PR00111">
    <property type="entry name" value="ABHYDROLASE"/>
</dbReference>
<dbReference type="InterPro" id="IPR000639">
    <property type="entry name" value="Epox_hydrolase-like"/>
</dbReference>
<dbReference type="PANTHER" id="PTHR43798">
    <property type="entry name" value="MONOACYLGLYCEROL LIPASE"/>
    <property type="match status" value="1"/>
</dbReference>
<dbReference type="SUPFAM" id="SSF53474">
    <property type="entry name" value="alpha/beta-Hydrolases"/>
    <property type="match status" value="1"/>
</dbReference>
<dbReference type="InterPro" id="IPR029058">
    <property type="entry name" value="AB_hydrolase_fold"/>
</dbReference>
<sequence length="298" mass="33797">MKEYEVKKIEVKTGETLAYRESKTEGQTILLLHGNMSSSVHFQPLMEQLEKDFNVYALDLVGFGDSTYNRQLESLEDFSRDVQAFIKQLDLKEIHILGWSTGGGVALEVAAALPDRIKQVFLLNSVGLQGYKMYKKGPDYKPVLTERIYTREEIEKDPVQVLPVLQAYSSGNKDMLKQTWEAAIYNLKKPDQEDYEMFIDAVLKQRNLVDVDVALTQFNMTHENNGVVEGSGRMDDVKAPVVIIHGEKDLVVPVQEAHETKRFFKDQAELVIIEGAGHSIVTDDLHRLTEIIATHITE</sequence>
<name>A0A1I1GYR0_9LACT</name>